<reference evidence="1 2" key="1">
    <citation type="submission" date="2016-07" db="EMBL/GenBank/DDBJ databases">
        <title>Acinetobacter sp. ANC 4603.</title>
        <authorList>
            <person name="Radolfova-Krizova L."/>
            <person name="Nemec A."/>
        </authorList>
    </citation>
    <scope>NUCLEOTIDE SEQUENCE [LARGE SCALE GENOMIC DNA]</scope>
    <source>
        <strain evidence="1 2">ANC 4603</strain>
    </source>
</reference>
<dbReference type="AlphaFoldDB" id="A0A1C3CUA5"/>
<name>A0A1C3CUA5_9GAMM</name>
<gene>
    <name evidence="1" type="ORF">BBP83_10545</name>
</gene>
<proteinExistence type="predicted"/>
<accession>A0A1C3CUA5</accession>
<organism evidence="1 2">
    <name type="scientific">Acinetobacter celticus</name>
    <dbReference type="NCBI Taxonomy" id="1891224"/>
    <lineage>
        <taxon>Bacteria</taxon>
        <taxon>Pseudomonadati</taxon>
        <taxon>Pseudomonadota</taxon>
        <taxon>Gammaproteobacteria</taxon>
        <taxon>Moraxellales</taxon>
        <taxon>Moraxellaceae</taxon>
        <taxon>Acinetobacter</taxon>
    </lineage>
</organism>
<keyword evidence="2" id="KW-1185">Reference proteome</keyword>
<dbReference type="EMBL" id="MBDL01000011">
    <property type="protein sequence ID" value="ODA12323.1"/>
    <property type="molecule type" value="Genomic_DNA"/>
</dbReference>
<dbReference type="Proteomes" id="UP000186553">
    <property type="component" value="Unassembled WGS sequence"/>
</dbReference>
<evidence type="ECO:0008006" key="3">
    <source>
        <dbReference type="Google" id="ProtNLM"/>
    </source>
</evidence>
<evidence type="ECO:0000313" key="2">
    <source>
        <dbReference type="Proteomes" id="UP000186553"/>
    </source>
</evidence>
<dbReference type="RefSeq" id="WP_068888713.1">
    <property type="nucleotide sequence ID" value="NZ_CBCRUU010000010.1"/>
</dbReference>
<comment type="caution">
    <text evidence="1">The sequence shown here is derived from an EMBL/GenBank/DDBJ whole genome shotgun (WGS) entry which is preliminary data.</text>
</comment>
<evidence type="ECO:0000313" key="1">
    <source>
        <dbReference type="EMBL" id="ODA12323.1"/>
    </source>
</evidence>
<dbReference type="OrthoDB" id="8686772at2"/>
<dbReference type="STRING" id="1891224.BBP83_10545"/>
<sequence>MYYFFPLVIRLLKLERFQCRNLTAGEISLCKTVFADLIDYSTVKVMNHPYLPWQAKHVVMAPRGYIHARSPNYSQDYSRESPAYQGLFIHEMAHIYQYQQHIHVFLRGALLQSAFFLSFRKYNPYIYKLKANKAFFDYNIEQQGDIARDIFFKRIRNIILKP</sequence>
<protein>
    <recommendedName>
        <fullName evidence="3">Type IV secretion protein Rhs</fullName>
    </recommendedName>
</protein>